<dbReference type="PANTHER" id="PTHR21500:SF0">
    <property type="entry name" value="TUBULIN-SPECIFIC CHAPERONE A"/>
    <property type="match status" value="1"/>
</dbReference>
<protein>
    <recommendedName>
        <fullName evidence="3 6">Tubulin-specific chaperone A</fullName>
    </recommendedName>
</protein>
<evidence type="ECO:0000313" key="8">
    <source>
        <dbReference type="EMBL" id="KAK7116116.1"/>
    </source>
</evidence>
<comment type="subunit">
    <text evidence="5 6">Supercomplex made of cofactors A to E. Cofactors A and D function by capturing and stabilizing tubulin in a quasi-native conformation. Cofactor E binds to the cofactor D-tubulin complex; interaction with cofactor C then causes the release of tubulin polypeptides that are committed to the native state.</text>
</comment>
<keyword evidence="6" id="KW-0206">Cytoskeleton</keyword>
<dbReference type="PANTHER" id="PTHR21500">
    <property type="entry name" value="TUBULIN-SPECIFIC CHAPERONE A"/>
    <property type="match status" value="1"/>
</dbReference>
<comment type="similarity">
    <text evidence="2 6">Belongs to the TBCA family.</text>
</comment>
<proteinExistence type="inferred from homology"/>
<dbReference type="Gene3D" id="1.20.58.90">
    <property type="match status" value="1"/>
</dbReference>
<accession>A0AAN9GQ86</accession>
<keyword evidence="6" id="KW-0493">Microtubule</keyword>
<dbReference type="GO" id="GO:0007023">
    <property type="term" value="P:post-chaperonin tubulin folding pathway"/>
    <property type="evidence" value="ECO:0007669"/>
    <property type="project" value="UniProtKB-UniRule"/>
</dbReference>
<keyword evidence="9" id="KW-1185">Reference proteome</keyword>
<dbReference type="SUPFAM" id="SSF46988">
    <property type="entry name" value="Tubulin chaperone cofactor A"/>
    <property type="match status" value="1"/>
</dbReference>
<dbReference type="EMBL" id="JBAMIC010000001">
    <property type="protein sequence ID" value="KAK7116116.1"/>
    <property type="molecule type" value="Genomic_DNA"/>
</dbReference>
<dbReference type="Pfam" id="PF02970">
    <property type="entry name" value="TBCA"/>
    <property type="match status" value="1"/>
</dbReference>
<evidence type="ECO:0000256" key="5">
    <source>
        <dbReference type="ARBA" id="ARBA00026055"/>
    </source>
</evidence>
<comment type="function">
    <text evidence="1">Tubulin-folding protein; involved in the early step of the tubulin folding pathway.</text>
</comment>
<organism evidence="8 9">
    <name type="scientific">Littorina saxatilis</name>
    <dbReference type="NCBI Taxonomy" id="31220"/>
    <lineage>
        <taxon>Eukaryota</taxon>
        <taxon>Metazoa</taxon>
        <taxon>Spiralia</taxon>
        <taxon>Lophotrochozoa</taxon>
        <taxon>Mollusca</taxon>
        <taxon>Gastropoda</taxon>
        <taxon>Caenogastropoda</taxon>
        <taxon>Littorinimorpha</taxon>
        <taxon>Littorinoidea</taxon>
        <taxon>Littorinidae</taxon>
        <taxon>Littorina</taxon>
    </lineage>
</organism>
<evidence type="ECO:0000256" key="6">
    <source>
        <dbReference type="RuleBase" id="RU364030"/>
    </source>
</evidence>
<dbReference type="Proteomes" id="UP001374579">
    <property type="component" value="Unassembled WGS sequence"/>
</dbReference>
<gene>
    <name evidence="8" type="ORF">V1264_001856</name>
</gene>
<dbReference type="InterPro" id="IPR004226">
    <property type="entry name" value="TBCA"/>
</dbReference>
<evidence type="ECO:0000256" key="7">
    <source>
        <dbReference type="SAM" id="Coils"/>
    </source>
</evidence>
<keyword evidence="6" id="KW-0963">Cytoplasm</keyword>
<keyword evidence="4 6" id="KW-0143">Chaperone</keyword>
<reference evidence="8 9" key="1">
    <citation type="submission" date="2024-02" db="EMBL/GenBank/DDBJ databases">
        <title>Chromosome-scale genome assembly of the rough periwinkle Littorina saxatilis.</title>
        <authorList>
            <person name="De Jode A."/>
            <person name="Faria R."/>
            <person name="Formenti G."/>
            <person name="Sims Y."/>
            <person name="Smith T.P."/>
            <person name="Tracey A."/>
            <person name="Wood J.M.D."/>
            <person name="Zagrodzka Z.B."/>
            <person name="Johannesson K."/>
            <person name="Butlin R.K."/>
            <person name="Leder E.H."/>
        </authorList>
    </citation>
    <scope>NUCLEOTIDE SEQUENCE [LARGE SCALE GENOMIC DNA]</scope>
    <source>
        <strain evidence="8">Snail1</strain>
        <tissue evidence="8">Muscle</tissue>
    </source>
</reference>
<evidence type="ECO:0000256" key="1">
    <source>
        <dbReference type="ARBA" id="ARBA00003046"/>
    </source>
</evidence>
<name>A0AAN9GQ86_9CAEN</name>
<dbReference type="AlphaFoldDB" id="A0AAN9GQ86"/>
<evidence type="ECO:0000256" key="3">
    <source>
        <dbReference type="ARBA" id="ARBA00015002"/>
    </source>
</evidence>
<evidence type="ECO:0000256" key="4">
    <source>
        <dbReference type="ARBA" id="ARBA00023186"/>
    </source>
</evidence>
<dbReference type="GO" id="GO:0005829">
    <property type="term" value="C:cytosol"/>
    <property type="evidence" value="ECO:0007669"/>
    <property type="project" value="TreeGrafter"/>
</dbReference>
<feature type="coiled-coil region" evidence="7">
    <location>
        <begin position="20"/>
        <end position="47"/>
    </location>
</feature>
<evidence type="ECO:0000256" key="2">
    <source>
        <dbReference type="ARBA" id="ARBA00006806"/>
    </source>
</evidence>
<dbReference type="GO" id="GO:0007021">
    <property type="term" value="P:tubulin complex assembly"/>
    <property type="evidence" value="ECO:0007669"/>
    <property type="project" value="UniProtKB-UniRule"/>
</dbReference>
<evidence type="ECO:0000313" key="9">
    <source>
        <dbReference type="Proteomes" id="UP001374579"/>
    </source>
</evidence>
<sequence>MACTQPDPRIKKIKIQTGVVKRITKEKDMYEKEALQIEAKIEKMQTDGTDAYVLRKQQEVLQESKMMGPDTLKRLRSAYEELSRLVEGESELAETEEYKAAKVALDAAKPLVEA</sequence>
<comment type="caution">
    <text evidence="8">The sequence shown here is derived from an EMBL/GenBank/DDBJ whole genome shotgun (WGS) entry which is preliminary data.</text>
</comment>
<dbReference type="InterPro" id="IPR036126">
    <property type="entry name" value="TBCA_sf"/>
</dbReference>
<keyword evidence="7" id="KW-0175">Coiled coil</keyword>
<dbReference type="GO" id="GO:0005874">
    <property type="term" value="C:microtubule"/>
    <property type="evidence" value="ECO:0007669"/>
    <property type="project" value="UniProtKB-KW"/>
</dbReference>
<comment type="subcellular location">
    <subcellularLocation>
        <location evidence="6">Cytoplasm</location>
        <location evidence="6">Cytoskeleton</location>
    </subcellularLocation>
</comment>
<dbReference type="GO" id="GO:0048487">
    <property type="term" value="F:beta-tubulin binding"/>
    <property type="evidence" value="ECO:0007669"/>
    <property type="project" value="InterPro"/>
</dbReference>